<protein>
    <submittedName>
        <fullName evidence="1">Uncharacterized protein</fullName>
    </submittedName>
</protein>
<evidence type="ECO:0000313" key="2">
    <source>
        <dbReference type="Proteomes" id="UP000193077"/>
    </source>
</evidence>
<evidence type="ECO:0000313" key="1">
    <source>
        <dbReference type="EMBL" id="SLN74914.1"/>
    </source>
</evidence>
<gene>
    <name evidence="1" type="ORF">TRL7639_04566</name>
</gene>
<name>A0A1Y5TXH3_9RHOB</name>
<sequence length="69" mass="7101">MNLSLMTTGSIVMTGIFALPLSHLLTITVILPPSSAACSATPVSAAWHSTTFSQPAARAMALSEVFIPA</sequence>
<proteinExistence type="predicted"/>
<dbReference type="EMBL" id="FWFO01000016">
    <property type="protein sequence ID" value="SLN74914.1"/>
    <property type="molecule type" value="Genomic_DNA"/>
</dbReference>
<dbReference type="Proteomes" id="UP000193077">
    <property type="component" value="Unassembled WGS sequence"/>
</dbReference>
<reference evidence="1 2" key="1">
    <citation type="submission" date="2017-03" db="EMBL/GenBank/DDBJ databases">
        <authorList>
            <person name="Afonso C.L."/>
            <person name="Miller P.J."/>
            <person name="Scott M.A."/>
            <person name="Spackman E."/>
            <person name="Goraichik I."/>
            <person name="Dimitrov K.M."/>
            <person name="Suarez D.L."/>
            <person name="Swayne D.E."/>
        </authorList>
    </citation>
    <scope>NUCLEOTIDE SEQUENCE [LARGE SCALE GENOMIC DNA]</scope>
    <source>
        <strain evidence="1 2">CECT 7639</strain>
    </source>
</reference>
<accession>A0A1Y5TXH3</accession>
<organism evidence="1 2">
    <name type="scientific">Falsiruegeria litorea R37</name>
    <dbReference type="NCBI Taxonomy" id="1200284"/>
    <lineage>
        <taxon>Bacteria</taxon>
        <taxon>Pseudomonadati</taxon>
        <taxon>Pseudomonadota</taxon>
        <taxon>Alphaproteobacteria</taxon>
        <taxon>Rhodobacterales</taxon>
        <taxon>Roseobacteraceae</taxon>
        <taxon>Falsiruegeria</taxon>
    </lineage>
</organism>
<dbReference type="AlphaFoldDB" id="A0A1Y5TXH3"/>
<keyword evidence="2" id="KW-1185">Reference proteome</keyword>